<dbReference type="AlphaFoldDB" id="A0A9Q1FR40"/>
<keyword evidence="3" id="KW-1185">Reference proteome</keyword>
<protein>
    <submittedName>
        <fullName evidence="2">Uncharacterized protein</fullName>
    </submittedName>
</protein>
<comment type="caution">
    <text evidence="2">The sequence shown here is derived from an EMBL/GenBank/DDBJ whole genome shotgun (WGS) entry which is preliminary data.</text>
</comment>
<proteinExistence type="predicted"/>
<feature type="compositionally biased region" description="Low complexity" evidence="1">
    <location>
        <begin position="71"/>
        <end position="85"/>
    </location>
</feature>
<dbReference type="EMBL" id="JAINUF010000004">
    <property type="protein sequence ID" value="KAJ8364660.1"/>
    <property type="molecule type" value="Genomic_DNA"/>
</dbReference>
<gene>
    <name evidence="2" type="ORF">SKAU_G00134910</name>
</gene>
<sequence>MLSGSKLNYHTFLAGSSPSSLVCQRLGRRVALTQLIKTGVPCFHVGELPKALRERKRDRVERESKRHHQHLPLLSLSALRSAAAAPRDRPPGGNGDPKDGSPAEPSGPTGSRGVRVDLHRWTGTVREHHVTTRHGPHGITTAQSSPRGTGDPLTVPHRHPRIAPSPTPRSPSLRHKPGTEALGGSVLDGAAPERTGNGWPLSRRSRRGRNRSPSSARLRVCPAGLPPASHLDGD</sequence>
<feature type="region of interest" description="Disordered" evidence="1">
    <location>
        <begin position="56"/>
        <end position="234"/>
    </location>
</feature>
<accession>A0A9Q1FR40</accession>
<evidence type="ECO:0000256" key="1">
    <source>
        <dbReference type="SAM" id="MobiDB-lite"/>
    </source>
</evidence>
<evidence type="ECO:0000313" key="3">
    <source>
        <dbReference type="Proteomes" id="UP001152622"/>
    </source>
</evidence>
<name>A0A9Q1FR40_SYNKA</name>
<dbReference type="Proteomes" id="UP001152622">
    <property type="component" value="Chromosome 4"/>
</dbReference>
<feature type="compositionally biased region" description="Basic and acidic residues" evidence="1">
    <location>
        <begin position="114"/>
        <end position="130"/>
    </location>
</feature>
<reference evidence="2" key="1">
    <citation type="journal article" date="2023" name="Science">
        <title>Genome structures resolve the early diversification of teleost fishes.</title>
        <authorList>
            <person name="Parey E."/>
            <person name="Louis A."/>
            <person name="Montfort J."/>
            <person name="Bouchez O."/>
            <person name="Roques C."/>
            <person name="Iampietro C."/>
            <person name="Lluch J."/>
            <person name="Castinel A."/>
            <person name="Donnadieu C."/>
            <person name="Desvignes T."/>
            <person name="Floi Bucao C."/>
            <person name="Jouanno E."/>
            <person name="Wen M."/>
            <person name="Mejri S."/>
            <person name="Dirks R."/>
            <person name="Jansen H."/>
            <person name="Henkel C."/>
            <person name="Chen W.J."/>
            <person name="Zahm M."/>
            <person name="Cabau C."/>
            <person name="Klopp C."/>
            <person name="Thompson A.W."/>
            <person name="Robinson-Rechavi M."/>
            <person name="Braasch I."/>
            <person name="Lecointre G."/>
            <person name="Bobe J."/>
            <person name="Postlethwait J.H."/>
            <person name="Berthelot C."/>
            <person name="Roest Crollius H."/>
            <person name="Guiguen Y."/>
        </authorList>
    </citation>
    <scope>NUCLEOTIDE SEQUENCE</scope>
    <source>
        <strain evidence="2">WJC10195</strain>
    </source>
</reference>
<evidence type="ECO:0000313" key="2">
    <source>
        <dbReference type="EMBL" id="KAJ8364660.1"/>
    </source>
</evidence>
<feature type="compositionally biased region" description="Basic and acidic residues" evidence="1">
    <location>
        <begin position="86"/>
        <end position="101"/>
    </location>
</feature>
<organism evidence="2 3">
    <name type="scientific">Synaphobranchus kaupii</name>
    <name type="common">Kaup's arrowtooth eel</name>
    <dbReference type="NCBI Taxonomy" id="118154"/>
    <lineage>
        <taxon>Eukaryota</taxon>
        <taxon>Metazoa</taxon>
        <taxon>Chordata</taxon>
        <taxon>Craniata</taxon>
        <taxon>Vertebrata</taxon>
        <taxon>Euteleostomi</taxon>
        <taxon>Actinopterygii</taxon>
        <taxon>Neopterygii</taxon>
        <taxon>Teleostei</taxon>
        <taxon>Anguilliformes</taxon>
        <taxon>Synaphobranchidae</taxon>
        <taxon>Synaphobranchus</taxon>
    </lineage>
</organism>